<keyword evidence="1" id="KW-1133">Transmembrane helix</keyword>
<gene>
    <name evidence="2" type="ORF">QR680_015493</name>
</gene>
<organism evidence="2 3">
    <name type="scientific">Steinernema hermaphroditum</name>
    <dbReference type="NCBI Taxonomy" id="289476"/>
    <lineage>
        <taxon>Eukaryota</taxon>
        <taxon>Metazoa</taxon>
        <taxon>Ecdysozoa</taxon>
        <taxon>Nematoda</taxon>
        <taxon>Chromadorea</taxon>
        <taxon>Rhabditida</taxon>
        <taxon>Tylenchina</taxon>
        <taxon>Panagrolaimomorpha</taxon>
        <taxon>Strongyloidoidea</taxon>
        <taxon>Steinernematidae</taxon>
        <taxon>Steinernema</taxon>
    </lineage>
</organism>
<dbReference type="Proteomes" id="UP001175271">
    <property type="component" value="Unassembled WGS sequence"/>
</dbReference>
<keyword evidence="1" id="KW-0472">Membrane</keyword>
<accession>A0AA39LKP5</accession>
<keyword evidence="1" id="KW-0812">Transmembrane</keyword>
<dbReference type="AlphaFoldDB" id="A0AA39LKP5"/>
<name>A0AA39LKP5_9BILA</name>
<feature type="transmembrane region" description="Helical" evidence="1">
    <location>
        <begin position="6"/>
        <end position="30"/>
    </location>
</feature>
<protein>
    <submittedName>
        <fullName evidence="2">Uncharacterized protein</fullName>
    </submittedName>
</protein>
<evidence type="ECO:0000313" key="3">
    <source>
        <dbReference type="Proteomes" id="UP001175271"/>
    </source>
</evidence>
<evidence type="ECO:0000313" key="2">
    <source>
        <dbReference type="EMBL" id="KAK0400877.1"/>
    </source>
</evidence>
<dbReference type="Gene3D" id="1.20.1070.10">
    <property type="entry name" value="Rhodopsin 7-helix transmembrane proteins"/>
    <property type="match status" value="1"/>
</dbReference>
<evidence type="ECO:0000256" key="1">
    <source>
        <dbReference type="SAM" id="Phobius"/>
    </source>
</evidence>
<keyword evidence="3" id="KW-1185">Reference proteome</keyword>
<comment type="caution">
    <text evidence="2">The sequence shown here is derived from an EMBL/GenBank/DDBJ whole genome shotgun (WGS) entry which is preliminary data.</text>
</comment>
<reference evidence="2" key="1">
    <citation type="submission" date="2023-06" db="EMBL/GenBank/DDBJ databases">
        <title>Genomic analysis of the entomopathogenic nematode Steinernema hermaphroditum.</title>
        <authorList>
            <person name="Schwarz E.M."/>
            <person name="Heppert J.K."/>
            <person name="Baniya A."/>
            <person name="Schwartz H.T."/>
            <person name="Tan C.-H."/>
            <person name="Antoshechkin I."/>
            <person name="Sternberg P.W."/>
            <person name="Goodrich-Blair H."/>
            <person name="Dillman A.R."/>
        </authorList>
    </citation>
    <scope>NUCLEOTIDE SEQUENCE</scope>
    <source>
        <strain evidence="2">PS9179</strain>
        <tissue evidence="2">Whole animal</tissue>
    </source>
</reference>
<proteinExistence type="predicted"/>
<dbReference type="EMBL" id="JAUCMV010000004">
    <property type="protein sequence ID" value="KAK0400877.1"/>
    <property type="molecule type" value="Genomic_DNA"/>
</dbReference>
<feature type="transmembrane region" description="Helical" evidence="1">
    <location>
        <begin position="51"/>
        <end position="73"/>
    </location>
</feature>
<sequence length="123" mass="14091">MQQGSVLFIYTAILHMSLHPVIGFSNFFVAMDQLLAISYPVQYRMSLKKKIVTTSAIICSAVWIIFILLYSLAGKPRIPATVTTINIFKTENWHQVRSDFMYRIKTLSKKQGIERDTNITVSM</sequence>